<sequence length="474" mass="50684">MWQPQLPAEEGPLYERIAQALAQDIQAGRLQAGQRLPTLKALAALLGVTPGTVSRAYELAHRRGLVSGEVGRGTFVLPLTAGDAAPVVTPPAPTSPTVPGMQPAAAEAGGEALDLSIVKPYLPLQEPVLRQALAELARAASLPEMLDYTRDGGLPSHRQAGAQWLRAAGLDAQADQIILTAGAQHGLWVAVQALTRPGELVACEALCYPGVASVVLGLGRRLQGIAMDEEGLQVEALRAQCRRERPALVICIANVQNPTTAVMSAARRAELAALAREQDLRLLDDDLYGFLVPGVAPPLAQLAPERTVYLTSLSKSVLPTVRLGYLHAPPAWLGPLTAAVRSTVWMVSPLAAQVATLLIQRGQAWALSQAQREEARARQQLAADVLQGLRWRSAPTSFHLWLELPGQWRSGEQFAALARSHQIAVAAGDAFATDRDGLGRQHVRLCLMPPSRERLAFVLDKLAGLARTPQPGWL</sequence>
<keyword evidence="7" id="KW-0808">Transferase</keyword>
<comment type="similarity">
    <text evidence="1">In the C-terminal section; belongs to the class-I pyridoxal-phosphate-dependent aminotransferase family.</text>
</comment>
<dbReference type="InterPro" id="IPR015424">
    <property type="entry name" value="PyrdxlP-dep_Trfase"/>
</dbReference>
<reference evidence="7 8" key="1">
    <citation type="submission" date="2020-02" db="EMBL/GenBank/DDBJ databases">
        <title>Ideonella bacterium strain TBM-1.</title>
        <authorList>
            <person name="Chen W.-M."/>
        </authorList>
    </citation>
    <scope>NUCLEOTIDE SEQUENCE [LARGE SCALE GENOMIC DNA]</scope>
    <source>
        <strain evidence="7 8">TBM-1</strain>
    </source>
</reference>
<feature type="domain" description="HTH gntR-type" evidence="6">
    <location>
        <begin position="11"/>
        <end position="79"/>
    </location>
</feature>
<evidence type="ECO:0000256" key="1">
    <source>
        <dbReference type="ARBA" id="ARBA00005384"/>
    </source>
</evidence>
<dbReference type="Proteomes" id="UP000484255">
    <property type="component" value="Unassembled WGS sequence"/>
</dbReference>
<evidence type="ECO:0000256" key="5">
    <source>
        <dbReference type="ARBA" id="ARBA00023163"/>
    </source>
</evidence>
<keyword evidence="5" id="KW-0804">Transcription</keyword>
<dbReference type="GO" id="GO:0003700">
    <property type="term" value="F:DNA-binding transcription factor activity"/>
    <property type="evidence" value="ECO:0007669"/>
    <property type="project" value="InterPro"/>
</dbReference>
<dbReference type="SUPFAM" id="SSF46785">
    <property type="entry name" value="Winged helix' DNA-binding domain"/>
    <property type="match status" value="1"/>
</dbReference>
<dbReference type="CDD" id="cd07377">
    <property type="entry name" value="WHTH_GntR"/>
    <property type="match status" value="1"/>
</dbReference>
<evidence type="ECO:0000313" key="7">
    <source>
        <dbReference type="EMBL" id="NDY89630.1"/>
    </source>
</evidence>
<dbReference type="SMART" id="SM00345">
    <property type="entry name" value="HTH_GNTR"/>
    <property type="match status" value="1"/>
</dbReference>
<keyword evidence="4" id="KW-0238">DNA-binding</keyword>
<dbReference type="EMBL" id="JAAGOH010000001">
    <property type="protein sequence ID" value="NDY89630.1"/>
    <property type="molecule type" value="Genomic_DNA"/>
</dbReference>
<evidence type="ECO:0000256" key="4">
    <source>
        <dbReference type="ARBA" id="ARBA00023125"/>
    </source>
</evidence>
<dbReference type="Gene3D" id="1.10.10.10">
    <property type="entry name" value="Winged helix-like DNA-binding domain superfamily/Winged helix DNA-binding domain"/>
    <property type="match status" value="1"/>
</dbReference>
<organism evidence="7 8">
    <name type="scientific">Ideonella livida</name>
    <dbReference type="NCBI Taxonomy" id="2707176"/>
    <lineage>
        <taxon>Bacteria</taxon>
        <taxon>Pseudomonadati</taxon>
        <taxon>Pseudomonadota</taxon>
        <taxon>Betaproteobacteria</taxon>
        <taxon>Burkholderiales</taxon>
        <taxon>Sphaerotilaceae</taxon>
        <taxon>Ideonella</taxon>
    </lineage>
</organism>
<evidence type="ECO:0000259" key="6">
    <source>
        <dbReference type="PROSITE" id="PS50949"/>
    </source>
</evidence>
<dbReference type="AlphaFoldDB" id="A0A7C9PER6"/>
<protein>
    <submittedName>
        <fullName evidence="7">PLP-dependent aminotransferase family protein</fullName>
    </submittedName>
</protein>
<dbReference type="Gene3D" id="3.40.640.10">
    <property type="entry name" value="Type I PLP-dependent aspartate aminotransferase-like (Major domain)"/>
    <property type="match status" value="1"/>
</dbReference>
<dbReference type="SUPFAM" id="SSF53383">
    <property type="entry name" value="PLP-dependent transferases"/>
    <property type="match status" value="1"/>
</dbReference>
<dbReference type="InterPro" id="IPR051446">
    <property type="entry name" value="HTH_trans_reg/aminotransferase"/>
</dbReference>
<dbReference type="GO" id="GO:0008483">
    <property type="term" value="F:transaminase activity"/>
    <property type="evidence" value="ECO:0007669"/>
    <property type="project" value="UniProtKB-KW"/>
</dbReference>
<dbReference type="Pfam" id="PF00392">
    <property type="entry name" value="GntR"/>
    <property type="match status" value="1"/>
</dbReference>
<dbReference type="PANTHER" id="PTHR46577:SF1">
    <property type="entry name" value="HTH-TYPE TRANSCRIPTIONAL REGULATORY PROTEIN GABR"/>
    <property type="match status" value="1"/>
</dbReference>
<dbReference type="InterPro" id="IPR036388">
    <property type="entry name" value="WH-like_DNA-bd_sf"/>
</dbReference>
<keyword evidence="8" id="KW-1185">Reference proteome</keyword>
<dbReference type="PANTHER" id="PTHR46577">
    <property type="entry name" value="HTH-TYPE TRANSCRIPTIONAL REGULATORY PROTEIN GABR"/>
    <property type="match status" value="1"/>
</dbReference>
<dbReference type="GO" id="GO:0030170">
    <property type="term" value="F:pyridoxal phosphate binding"/>
    <property type="evidence" value="ECO:0007669"/>
    <property type="project" value="InterPro"/>
</dbReference>
<evidence type="ECO:0000256" key="3">
    <source>
        <dbReference type="ARBA" id="ARBA00023015"/>
    </source>
</evidence>
<name>A0A7C9PER6_9BURK</name>
<dbReference type="PROSITE" id="PS50949">
    <property type="entry name" value="HTH_GNTR"/>
    <property type="match status" value="1"/>
</dbReference>
<evidence type="ECO:0000313" key="8">
    <source>
        <dbReference type="Proteomes" id="UP000484255"/>
    </source>
</evidence>
<comment type="caution">
    <text evidence="7">The sequence shown here is derived from an EMBL/GenBank/DDBJ whole genome shotgun (WGS) entry which is preliminary data.</text>
</comment>
<keyword evidence="7" id="KW-0032">Aminotransferase</keyword>
<dbReference type="Pfam" id="PF00155">
    <property type="entry name" value="Aminotran_1_2"/>
    <property type="match status" value="1"/>
</dbReference>
<evidence type="ECO:0000256" key="2">
    <source>
        <dbReference type="ARBA" id="ARBA00022898"/>
    </source>
</evidence>
<dbReference type="RefSeq" id="WP_163455493.1">
    <property type="nucleotide sequence ID" value="NZ_JAAGOH010000001.1"/>
</dbReference>
<dbReference type="GO" id="GO:0003677">
    <property type="term" value="F:DNA binding"/>
    <property type="evidence" value="ECO:0007669"/>
    <property type="project" value="UniProtKB-KW"/>
</dbReference>
<gene>
    <name evidence="7" type="ORF">G3A44_00310</name>
</gene>
<proteinExistence type="inferred from homology"/>
<keyword evidence="3" id="KW-0805">Transcription regulation</keyword>
<accession>A0A7C9PER6</accession>
<dbReference type="InterPro" id="IPR036390">
    <property type="entry name" value="WH_DNA-bd_sf"/>
</dbReference>
<keyword evidence="2" id="KW-0663">Pyridoxal phosphate</keyword>
<dbReference type="CDD" id="cd00609">
    <property type="entry name" value="AAT_like"/>
    <property type="match status" value="1"/>
</dbReference>
<dbReference type="InterPro" id="IPR015421">
    <property type="entry name" value="PyrdxlP-dep_Trfase_major"/>
</dbReference>
<dbReference type="InterPro" id="IPR000524">
    <property type="entry name" value="Tscrpt_reg_HTH_GntR"/>
</dbReference>
<dbReference type="InterPro" id="IPR004839">
    <property type="entry name" value="Aminotransferase_I/II_large"/>
</dbReference>